<keyword evidence="2" id="KW-1185">Reference proteome</keyword>
<dbReference type="Proteomes" id="UP000323653">
    <property type="component" value="Chromosome"/>
</dbReference>
<sequence length="73" mass="8370">MSKDNIINNLFRVASNMFTQFNTEEPLVSDETKEILNNEKAKHELYKKIIDNPKSGEVTVNVEGKEVKFLVEA</sequence>
<name>A0A5C0VF09_9SPHI</name>
<gene>
    <name evidence="1" type="ORF">FYC62_02610</name>
</gene>
<organism evidence="1 2">
    <name type="scientific">Pedobacter aquae</name>
    <dbReference type="NCBI Taxonomy" id="2605747"/>
    <lineage>
        <taxon>Bacteria</taxon>
        <taxon>Pseudomonadati</taxon>
        <taxon>Bacteroidota</taxon>
        <taxon>Sphingobacteriia</taxon>
        <taxon>Sphingobacteriales</taxon>
        <taxon>Sphingobacteriaceae</taxon>
        <taxon>Pedobacter</taxon>
    </lineage>
</organism>
<evidence type="ECO:0000313" key="2">
    <source>
        <dbReference type="Proteomes" id="UP000323653"/>
    </source>
</evidence>
<dbReference type="RefSeq" id="WP_026905550.1">
    <property type="nucleotide sequence ID" value="NZ_CP043329.1"/>
</dbReference>
<protein>
    <submittedName>
        <fullName evidence="1">Uncharacterized protein</fullName>
    </submittedName>
</protein>
<evidence type="ECO:0000313" key="1">
    <source>
        <dbReference type="EMBL" id="QEK50677.1"/>
    </source>
</evidence>
<dbReference type="KEGG" id="pej:FYC62_02610"/>
<dbReference type="AlphaFoldDB" id="A0A5C0VF09"/>
<proteinExistence type="predicted"/>
<accession>A0A5C0VF09</accession>
<reference evidence="1 2" key="1">
    <citation type="submission" date="2019-08" db="EMBL/GenBank/DDBJ databases">
        <title>Pedobacter sp. nov., isolated from Han river, South Korea.</title>
        <authorList>
            <person name="Lee D.-H."/>
            <person name="Kim Y.-S."/>
            <person name="Hwang E.-M."/>
            <person name="Le Tran T.C."/>
            <person name="Cha C.-J."/>
        </authorList>
    </citation>
    <scope>NUCLEOTIDE SEQUENCE [LARGE SCALE GENOMIC DNA]</scope>
    <source>
        <strain evidence="1 2">CJ43</strain>
    </source>
</reference>
<dbReference type="EMBL" id="CP043329">
    <property type="protein sequence ID" value="QEK50677.1"/>
    <property type="molecule type" value="Genomic_DNA"/>
</dbReference>